<accession>A0ABR9G4W5</accession>
<evidence type="ECO:0000259" key="2">
    <source>
        <dbReference type="PROSITE" id="PS50405"/>
    </source>
</evidence>
<dbReference type="InterPro" id="IPR004046">
    <property type="entry name" value="GST_C"/>
</dbReference>
<dbReference type="PANTHER" id="PTHR44051:SF8">
    <property type="entry name" value="GLUTATHIONE S-TRANSFERASE GSTA"/>
    <property type="match status" value="1"/>
</dbReference>
<comment type="caution">
    <text evidence="3">The sequence shown here is derived from an EMBL/GenBank/DDBJ whole genome shotgun (WGS) entry which is preliminary data.</text>
</comment>
<dbReference type="Gene3D" id="3.40.30.10">
    <property type="entry name" value="Glutaredoxin"/>
    <property type="match status" value="1"/>
</dbReference>
<feature type="domain" description="GST C-terminal" evidence="2">
    <location>
        <begin position="87"/>
        <end position="210"/>
    </location>
</feature>
<sequence>MTLKLYAHPFSSYCQKVLTALYENGTPFEWCTLGPDNPAIMAEFSALWPHKRMPILRDGEQCIKEASIIIEYLAQHYPGPVSLLPADPRDALQVRFMDRFFDNYVSTPQQKIVFDALRTEGERDARGVADARTMLETSYAWLDQTMADREWAAGERFSLADCGAAPFLFYADWTHRIDPSFKHVIAYRQRLLARPSFARAVDEARPFRPWFPLGAPDRD</sequence>
<dbReference type="Pfam" id="PF13417">
    <property type="entry name" value="GST_N_3"/>
    <property type="match status" value="1"/>
</dbReference>
<dbReference type="SUPFAM" id="SSF47616">
    <property type="entry name" value="GST C-terminal domain-like"/>
    <property type="match status" value="1"/>
</dbReference>
<dbReference type="PANTHER" id="PTHR44051">
    <property type="entry name" value="GLUTATHIONE S-TRANSFERASE-RELATED"/>
    <property type="match status" value="1"/>
</dbReference>
<dbReference type="EMBL" id="JACZZA010000001">
    <property type="protein sequence ID" value="MBE1159092.1"/>
    <property type="molecule type" value="Genomic_DNA"/>
</dbReference>
<dbReference type="InterPro" id="IPR036282">
    <property type="entry name" value="Glutathione-S-Trfase_C_sf"/>
</dbReference>
<dbReference type="PROSITE" id="PS50404">
    <property type="entry name" value="GST_NTER"/>
    <property type="match status" value="1"/>
</dbReference>
<dbReference type="InterPro" id="IPR010987">
    <property type="entry name" value="Glutathione-S-Trfase_C-like"/>
</dbReference>
<dbReference type="Gene3D" id="1.20.1050.10">
    <property type="match status" value="1"/>
</dbReference>
<dbReference type="SFLD" id="SFLDG00358">
    <property type="entry name" value="Main_(cytGST)"/>
    <property type="match status" value="1"/>
</dbReference>
<name>A0ABR9G4W5_9GAMM</name>
<evidence type="ECO:0000313" key="4">
    <source>
        <dbReference type="Proteomes" id="UP000651010"/>
    </source>
</evidence>
<dbReference type="RefSeq" id="WP_192553937.1">
    <property type="nucleotide sequence ID" value="NZ_JACZZA010000001.1"/>
</dbReference>
<dbReference type="SFLD" id="SFLDS00019">
    <property type="entry name" value="Glutathione_Transferase_(cytos"/>
    <property type="match status" value="1"/>
</dbReference>
<dbReference type="SUPFAM" id="SSF52833">
    <property type="entry name" value="Thioredoxin-like"/>
    <property type="match status" value="1"/>
</dbReference>
<dbReference type="Pfam" id="PF00043">
    <property type="entry name" value="GST_C"/>
    <property type="match status" value="1"/>
</dbReference>
<keyword evidence="4" id="KW-1185">Reference proteome</keyword>
<evidence type="ECO:0000259" key="1">
    <source>
        <dbReference type="PROSITE" id="PS50404"/>
    </source>
</evidence>
<dbReference type="CDD" id="cd00570">
    <property type="entry name" value="GST_N_family"/>
    <property type="match status" value="1"/>
</dbReference>
<dbReference type="Proteomes" id="UP000651010">
    <property type="component" value="Unassembled WGS sequence"/>
</dbReference>
<feature type="domain" description="GST N-terminal" evidence="1">
    <location>
        <begin position="1"/>
        <end position="81"/>
    </location>
</feature>
<dbReference type="InterPro" id="IPR036249">
    <property type="entry name" value="Thioredoxin-like_sf"/>
</dbReference>
<dbReference type="InterPro" id="IPR004045">
    <property type="entry name" value="Glutathione_S-Trfase_N"/>
</dbReference>
<reference evidence="3 4" key="1">
    <citation type="submission" date="2020-09" db="EMBL/GenBank/DDBJ databases">
        <title>Dyella sp. 7MK23 isolated from forest soil.</title>
        <authorList>
            <person name="Fu J."/>
        </authorList>
    </citation>
    <scope>NUCLEOTIDE SEQUENCE [LARGE SCALE GENOMIC DNA]</scope>
    <source>
        <strain evidence="3 4">7MK23</strain>
    </source>
</reference>
<dbReference type="PROSITE" id="PS50405">
    <property type="entry name" value="GST_CTER"/>
    <property type="match status" value="1"/>
</dbReference>
<proteinExistence type="predicted"/>
<dbReference type="InterPro" id="IPR040079">
    <property type="entry name" value="Glutathione_S-Trfase"/>
</dbReference>
<evidence type="ECO:0000313" key="3">
    <source>
        <dbReference type="EMBL" id="MBE1159092.1"/>
    </source>
</evidence>
<gene>
    <name evidence="3" type="ORF">IGX34_01770</name>
</gene>
<organism evidence="3 4">
    <name type="scientific">Dyella acidiphila</name>
    <dbReference type="NCBI Taxonomy" id="2775866"/>
    <lineage>
        <taxon>Bacteria</taxon>
        <taxon>Pseudomonadati</taxon>
        <taxon>Pseudomonadota</taxon>
        <taxon>Gammaproteobacteria</taxon>
        <taxon>Lysobacterales</taxon>
        <taxon>Rhodanobacteraceae</taxon>
        <taxon>Dyella</taxon>
    </lineage>
</organism>
<protein>
    <submittedName>
        <fullName evidence="3">Glutathione S-transferase family protein</fullName>
    </submittedName>
</protein>